<feature type="compositionally biased region" description="Basic and acidic residues" evidence="1">
    <location>
        <begin position="8"/>
        <end position="23"/>
    </location>
</feature>
<dbReference type="GO" id="GO:0006281">
    <property type="term" value="P:DNA repair"/>
    <property type="evidence" value="ECO:0007669"/>
    <property type="project" value="InterPro"/>
</dbReference>
<dbReference type="GO" id="GO:0003824">
    <property type="term" value="F:catalytic activity"/>
    <property type="evidence" value="ECO:0007669"/>
    <property type="project" value="InterPro"/>
</dbReference>
<sequence>MVTTRAKAKSEGHESGGAKEPKTGQKRSRAQASKTQAAEPKKKQHKKEHAESGDNAVAKKQKDEPENNDKDATSKLDTSPPREKQTQRKSSNSKVDSLIRQHPDLPLSDTDLEEPRRPTPDTLLALLLHALLSSTRVSHAIAAKTTSLVIKAGYHKLDVLKKSTWEERTEVLTQGGYTHYRKTATFLGELAELIEEKYDGDLNATPKIASQDPKKVRAELETIKGLGDVGIDIFFTTAQHLWPCLAPWVDPRSLNTAAKIGLGNDVQALWSEVGEDPESMCKLACALMDVRLEKRESEWNREAKEACESNPVLQV</sequence>
<evidence type="ECO:0008006" key="4">
    <source>
        <dbReference type="Google" id="ProtNLM"/>
    </source>
</evidence>
<organism evidence="2 3">
    <name type="scientific">Phialophora macrospora</name>
    <dbReference type="NCBI Taxonomy" id="1851006"/>
    <lineage>
        <taxon>Eukaryota</taxon>
        <taxon>Fungi</taxon>
        <taxon>Dikarya</taxon>
        <taxon>Ascomycota</taxon>
        <taxon>Pezizomycotina</taxon>
        <taxon>Eurotiomycetes</taxon>
        <taxon>Chaetothyriomycetidae</taxon>
        <taxon>Chaetothyriales</taxon>
        <taxon>Herpotrichiellaceae</taxon>
        <taxon>Phialophora</taxon>
    </lineage>
</organism>
<reference evidence="2 3" key="1">
    <citation type="submission" date="2015-01" db="EMBL/GenBank/DDBJ databases">
        <title>The Genome Sequence of Capronia semiimmersa CBS27337.</title>
        <authorList>
            <consortium name="The Broad Institute Genomics Platform"/>
            <person name="Cuomo C."/>
            <person name="de Hoog S."/>
            <person name="Gorbushina A."/>
            <person name="Stielow B."/>
            <person name="Teixiera M."/>
            <person name="Abouelleil A."/>
            <person name="Chapman S.B."/>
            <person name="Priest M."/>
            <person name="Young S.K."/>
            <person name="Wortman J."/>
            <person name="Nusbaum C."/>
            <person name="Birren B."/>
        </authorList>
    </citation>
    <scope>NUCLEOTIDE SEQUENCE [LARGE SCALE GENOMIC DNA]</scope>
    <source>
        <strain evidence="2 3">CBS 27337</strain>
    </source>
</reference>
<gene>
    <name evidence="2" type="ORF">PV04_07991</name>
</gene>
<evidence type="ECO:0000256" key="1">
    <source>
        <dbReference type="SAM" id="MobiDB-lite"/>
    </source>
</evidence>
<keyword evidence="3" id="KW-1185">Reference proteome</keyword>
<proteinExistence type="predicted"/>
<dbReference type="SUPFAM" id="SSF48150">
    <property type="entry name" value="DNA-glycosylase"/>
    <property type="match status" value="1"/>
</dbReference>
<dbReference type="Proteomes" id="UP000054266">
    <property type="component" value="Unassembled WGS sequence"/>
</dbReference>
<dbReference type="EMBL" id="KN846960">
    <property type="protein sequence ID" value="KIW65764.1"/>
    <property type="molecule type" value="Genomic_DNA"/>
</dbReference>
<dbReference type="AlphaFoldDB" id="A0A0D2G0W1"/>
<evidence type="ECO:0000313" key="2">
    <source>
        <dbReference type="EMBL" id="KIW65764.1"/>
    </source>
</evidence>
<evidence type="ECO:0000313" key="3">
    <source>
        <dbReference type="Proteomes" id="UP000054266"/>
    </source>
</evidence>
<name>A0A0D2G0W1_9EURO</name>
<protein>
    <recommendedName>
        <fullName evidence="4">HhH-GPD domain-containing protein</fullName>
    </recommendedName>
</protein>
<dbReference type="HOGENOM" id="CLU_050554_0_0_1"/>
<feature type="region of interest" description="Disordered" evidence="1">
    <location>
        <begin position="1"/>
        <end position="116"/>
    </location>
</feature>
<dbReference type="InterPro" id="IPR011257">
    <property type="entry name" value="DNA_glycosylase"/>
</dbReference>
<accession>A0A0D2G0W1</accession>
<feature type="compositionally biased region" description="Basic and acidic residues" evidence="1">
    <location>
        <begin position="60"/>
        <end position="86"/>
    </location>
</feature>